<comment type="cofactor">
    <cofactor evidence="1 8">
        <name>FMN</name>
        <dbReference type="ChEBI" id="CHEBI:58210"/>
    </cofactor>
</comment>
<evidence type="ECO:0000256" key="1">
    <source>
        <dbReference type="ARBA" id="ARBA00001917"/>
    </source>
</evidence>
<dbReference type="Gene3D" id="3.40.50.360">
    <property type="match status" value="1"/>
</dbReference>
<dbReference type="InterPro" id="IPR001094">
    <property type="entry name" value="Flavdoxin-like"/>
</dbReference>
<reference evidence="10 11" key="1">
    <citation type="submission" date="2022-01" db="EMBL/GenBank/DDBJ databases">
        <title>Dethiosulfovibrio faecalis sp. nov., a novel proteolytic, non-sulfur-reducing bacterium isolated from a marine aquaculture solid waste bioreactor.</title>
        <authorList>
            <person name="Grabowski S."/>
            <person name="Apolinario E."/>
            <person name="Schneider N."/>
            <person name="Marshall C.W."/>
            <person name="Sowers K.R."/>
        </authorList>
    </citation>
    <scope>NUCLEOTIDE SEQUENCE [LARGE SCALE GENOMIC DNA]</scope>
    <source>
        <strain evidence="10 11">DSM 12537</strain>
    </source>
</reference>
<name>A0ABS9ER39_9BACT</name>
<evidence type="ECO:0000259" key="9">
    <source>
        <dbReference type="PROSITE" id="PS50902"/>
    </source>
</evidence>
<dbReference type="InterPro" id="IPR008254">
    <property type="entry name" value="Flavodoxin/NO_synth"/>
</dbReference>
<dbReference type="Pfam" id="PF00258">
    <property type="entry name" value="Flavodoxin_1"/>
    <property type="match status" value="1"/>
</dbReference>
<dbReference type="Proteomes" id="UP001200430">
    <property type="component" value="Unassembled WGS sequence"/>
</dbReference>
<protein>
    <recommendedName>
        <fullName evidence="8">Flavodoxin</fullName>
    </recommendedName>
</protein>
<comment type="similarity">
    <text evidence="2 8">Belongs to the flavodoxin family.</text>
</comment>
<keyword evidence="5 8" id="KW-0288">FMN</keyword>
<feature type="domain" description="Flavodoxin-like" evidence="9">
    <location>
        <begin position="4"/>
        <end position="160"/>
    </location>
</feature>
<keyword evidence="7" id="KW-0535">Nitrogen fixation</keyword>
<comment type="caution">
    <text evidence="10">The sequence shown here is derived from an EMBL/GenBank/DDBJ whole genome shotgun (WGS) entry which is preliminary data.</text>
</comment>
<organism evidence="10 11">
    <name type="scientific">Dethiosulfovibrio marinus</name>
    <dbReference type="NCBI Taxonomy" id="133532"/>
    <lineage>
        <taxon>Bacteria</taxon>
        <taxon>Thermotogati</taxon>
        <taxon>Synergistota</taxon>
        <taxon>Synergistia</taxon>
        <taxon>Synergistales</taxon>
        <taxon>Dethiosulfovibrionaceae</taxon>
        <taxon>Dethiosulfovibrio</taxon>
    </lineage>
</organism>
<dbReference type="NCBIfam" id="NF006739">
    <property type="entry name" value="PRK09267.1-5"/>
    <property type="match status" value="1"/>
</dbReference>
<dbReference type="InterPro" id="IPR050619">
    <property type="entry name" value="Flavodoxin"/>
</dbReference>
<keyword evidence="3 8" id="KW-0813">Transport</keyword>
<dbReference type="SUPFAM" id="SSF52218">
    <property type="entry name" value="Flavoproteins"/>
    <property type="match status" value="1"/>
</dbReference>
<keyword evidence="11" id="KW-1185">Reference proteome</keyword>
<evidence type="ECO:0000313" key="11">
    <source>
        <dbReference type="Proteomes" id="UP001200430"/>
    </source>
</evidence>
<evidence type="ECO:0000256" key="4">
    <source>
        <dbReference type="ARBA" id="ARBA00022630"/>
    </source>
</evidence>
<dbReference type="InterPro" id="IPR001226">
    <property type="entry name" value="Flavodoxin_CS"/>
</dbReference>
<gene>
    <name evidence="10" type="ORF">L2W38_12585</name>
</gene>
<proteinExistence type="inferred from homology"/>
<dbReference type="PRINTS" id="PR00369">
    <property type="entry name" value="FLAVODOXIN"/>
</dbReference>
<dbReference type="InterPro" id="IPR010086">
    <property type="entry name" value="Flavodoxin_lc"/>
</dbReference>
<evidence type="ECO:0000256" key="7">
    <source>
        <dbReference type="ARBA" id="ARBA00023231"/>
    </source>
</evidence>
<sequence>MATISVLYGSTTGATKAVAEKIAKDLGADLFDVASAGDEAVTGYDVVILGSSTWGMGELQDDWNDYLPKLEQADLSGKKVAFFGTGDQEGFGDTFVDALGLLHDAIADKGIQVIGKRSTDGYSGGELAIRDGEFLGLAIDETNQPELTEGRIVSWLDQLRTEMR</sequence>
<dbReference type="InterPro" id="IPR029039">
    <property type="entry name" value="Flavoprotein-like_sf"/>
</dbReference>
<dbReference type="PANTHER" id="PTHR42809:SF1">
    <property type="entry name" value="FLAVODOXIN 1"/>
    <property type="match status" value="1"/>
</dbReference>
<dbReference type="PROSITE" id="PS00201">
    <property type="entry name" value="FLAVODOXIN"/>
    <property type="match status" value="1"/>
</dbReference>
<dbReference type="NCBIfam" id="TIGR01752">
    <property type="entry name" value="flav_long"/>
    <property type="match status" value="1"/>
</dbReference>
<dbReference type="PIRSF" id="PIRSF038996">
    <property type="entry name" value="FldA"/>
    <property type="match status" value="1"/>
</dbReference>
<accession>A0ABS9ER39</accession>
<evidence type="ECO:0000256" key="6">
    <source>
        <dbReference type="ARBA" id="ARBA00022982"/>
    </source>
</evidence>
<keyword evidence="6 8" id="KW-0249">Electron transport</keyword>
<dbReference type="PROSITE" id="PS50902">
    <property type="entry name" value="FLAVODOXIN_LIKE"/>
    <property type="match status" value="1"/>
</dbReference>
<evidence type="ECO:0000256" key="2">
    <source>
        <dbReference type="ARBA" id="ARBA00005267"/>
    </source>
</evidence>
<comment type="function">
    <text evidence="8">Low-potential electron donor to a number of redox enzymes.</text>
</comment>
<dbReference type="PANTHER" id="PTHR42809">
    <property type="entry name" value="FLAVODOXIN 2"/>
    <property type="match status" value="1"/>
</dbReference>
<dbReference type="EMBL" id="JAKGUD010000022">
    <property type="protein sequence ID" value="MCF4143646.1"/>
    <property type="molecule type" value="Genomic_DNA"/>
</dbReference>
<evidence type="ECO:0000256" key="3">
    <source>
        <dbReference type="ARBA" id="ARBA00022448"/>
    </source>
</evidence>
<evidence type="ECO:0000256" key="5">
    <source>
        <dbReference type="ARBA" id="ARBA00022643"/>
    </source>
</evidence>
<evidence type="ECO:0000313" key="10">
    <source>
        <dbReference type="EMBL" id="MCF4143646.1"/>
    </source>
</evidence>
<evidence type="ECO:0000256" key="8">
    <source>
        <dbReference type="PIRNR" id="PIRNR038996"/>
    </source>
</evidence>
<keyword evidence="4 8" id="KW-0285">Flavoprotein</keyword>
<dbReference type="RefSeq" id="WP_236100411.1">
    <property type="nucleotide sequence ID" value="NZ_JAKGUD010000022.1"/>
</dbReference>